<dbReference type="Proteomes" id="UP000004947">
    <property type="component" value="Unassembled WGS sequence"/>
</dbReference>
<dbReference type="SUPFAM" id="SSF53649">
    <property type="entry name" value="Alkaline phosphatase-like"/>
    <property type="match status" value="1"/>
</dbReference>
<dbReference type="STRING" id="313628.LNTAR_20958"/>
<protein>
    <recommendedName>
        <fullName evidence="3">Sulfatase</fullName>
    </recommendedName>
</protein>
<dbReference type="InterPro" id="IPR017850">
    <property type="entry name" value="Alkaline_phosphatase_core_sf"/>
</dbReference>
<dbReference type="InterPro" id="IPR010869">
    <property type="entry name" value="DUF1501"/>
</dbReference>
<dbReference type="AlphaFoldDB" id="A6DLB4"/>
<sequence length="446" mass="49108">MNFNRRQFLNLGSTAALTGLNINAFSSSQSPQKPHFTPRAKRVIVINMGGATSHVDTFDYKPSLIKNAEKRGKYGRKLMPPIKEFKRYGKSGLPLSTLFPNLGQQADELCLLHGHSTDQPNHPQAQTKIHTGNVQFARPSLGAWVMYGLGSENKSIPGFITLNPNSGAGAHFSSAFLPSKYQGTAVGGSIRGNRASGDPASFPNIKNEEFSTKLQSSQLDFISALNKRKLQKDKHSPEINAVQDSYEMAFRMQSSMPAILDISKESKKTLALYGVDNDLTSKVGRQCLLARRFAEAGARYIELGHGGWDHHSNLKNDLTARCSEIDKPIAGLLADLKQRGLLKDTLVVWCTEFGRTPESPNMDGRDHNPKGFTTWMAGAGVKGGFRYGATDEFGYEAVAGRLSIHDWHATILHILGLNHENLTYKYAGRDFRPTDVYGDVAKDILL</sequence>
<dbReference type="RefSeq" id="WP_007278674.1">
    <property type="nucleotide sequence ID" value="NZ_ABCK01000008.1"/>
</dbReference>
<comment type="caution">
    <text evidence="1">The sequence shown here is derived from an EMBL/GenBank/DDBJ whole genome shotgun (WGS) entry which is preliminary data.</text>
</comment>
<dbReference type="EMBL" id="ABCK01000008">
    <property type="protein sequence ID" value="EDM27716.1"/>
    <property type="molecule type" value="Genomic_DNA"/>
</dbReference>
<dbReference type="eggNOG" id="COG4102">
    <property type="taxonomic scope" value="Bacteria"/>
</dbReference>
<name>A6DLB4_9BACT</name>
<organism evidence="1 2">
    <name type="scientific">Lentisphaera araneosa HTCC2155</name>
    <dbReference type="NCBI Taxonomy" id="313628"/>
    <lineage>
        <taxon>Bacteria</taxon>
        <taxon>Pseudomonadati</taxon>
        <taxon>Lentisphaerota</taxon>
        <taxon>Lentisphaeria</taxon>
        <taxon>Lentisphaerales</taxon>
        <taxon>Lentisphaeraceae</taxon>
        <taxon>Lentisphaera</taxon>
    </lineage>
</organism>
<evidence type="ECO:0000313" key="1">
    <source>
        <dbReference type="EMBL" id="EDM27716.1"/>
    </source>
</evidence>
<proteinExistence type="predicted"/>
<evidence type="ECO:0008006" key="3">
    <source>
        <dbReference type="Google" id="ProtNLM"/>
    </source>
</evidence>
<dbReference type="PANTHER" id="PTHR43737">
    <property type="entry name" value="BLL7424 PROTEIN"/>
    <property type="match status" value="1"/>
</dbReference>
<gene>
    <name evidence="1" type="ORF">LNTAR_20958</name>
</gene>
<dbReference type="Gene3D" id="3.40.720.10">
    <property type="entry name" value="Alkaline Phosphatase, subunit A"/>
    <property type="match status" value="1"/>
</dbReference>
<accession>A6DLB4</accession>
<keyword evidence="2" id="KW-1185">Reference proteome</keyword>
<reference evidence="1 2" key="1">
    <citation type="journal article" date="2010" name="J. Bacteriol.">
        <title>Genome sequence of Lentisphaera araneosa HTCC2155T, the type species of the order Lentisphaerales in the phylum Lentisphaerae.</title>
        <authorList>
            <person name="Thrash J.C."/>
            <person name="Cho J.C."/>
            <person name="Vergin K.L."/>
            <person name="Morris R.M."/>
            <person name="Giovannoni S.J."/>
        </authorList>
    </citation>
    <scope>NUCLEOTIDE SEQUENCE [LARGE SCALE GENOMIC DNA]</scope>
    <source>
        <strain evidence="1 2">HTCC2155</strain>
    </source>
</reference>
<dbReference type="Pfam" id="PF07394">
    <property type="entry name" value="DUF1501"/>
    <property type="match status" value="1"/>
</dbReference>
<dbReference type="OrthoDB" id="127333at2"/>
<evidence type="ECO:0000313" key="2">
    <source>
        <dbReference type="Proteomes" id="UP000004947"/>
    </source>
</evidence>
<dbReference type="PANTHER" id="PTHR43737:SF1">
    <property type="entry name" value="DUF1501 DOMAIN-CONTAINING PROTEIN"/>
    <property type="match status" value="1"/>
</dbReference>